<dbReference type="EMBL" id="KN818226">
    <property type="protein sequence ID" value="KIL69053.1"/>
    <property type="molecule type" value="Genomic_DNA"/>
</dbReference>
<dbReference type="HOGENOM" id="CLU_1713563_0_0_1"/>
<protein>
    <recommendedName>
        <fullName evidence="3">Mug135-like C-terminal domain-containing protein</fullName>
    </recommendedName>
</protein>
<organism evidence="4 5">
    <name type="scientific">Amanita muscaria (strain Koide BX008)</name>
    <dbReference type="NCBI Taxonomy" id="946122"/>
    <lineage>
        <taxon>Eukaryota</taxon>
        <taxon>Fungi</taxon>
        <taxon>Dikarya</taxon>
        <taxon>Basidiomycota</taxon>
        <taxon>Agaricomycotina</taxon>
        <taxon>Agaricomycetes</taxon>
        <taxon>Agaricomycetidae</taxon>
        <taxon>Agaricales</taxon>
        <taxon>Pluteineae</taxon>
        <taxon>Amanitaceae</taxon>
        <taxon>Amanita</taxon>
    </lineage>
</organism>
<proteinExistence type="inferred from homology"/>
<evidence type="ECO:0000259" key="3">
    <source>
        <dbReference type="Pfam" id="PF08593"/>
    </source>
</evidence>
<feature type="coiled-coil region" evidence="2">
    <location>
        <begin position="57"/>
        <end position="91"/>
    </location>
</feature>
<evidence type="ECO:0000313" key="5">
    <source>
        <dbReference type="Proteomes" id="UP000054549"/>
    </source>
</evidence>
<dbReference type="Proteomes" id="UP000054549">
    <property type="component" value="Unassembled WGS sequence"/>
</dbReference>
<gene>
    <name evidence="4" type="ORF">M378DRAFT_157288</name>
</gene>
<feature type="domain" description="Mug135-like C-terminal" evidence="3">
    <location>
        <begin position="103"/>
        <end position="182"/>
    </location>
</feature>
<accession>A0A0C2XJ63</accession>
<comment type="similarity">
    <text evidence="1">Belongs to the UPF0612 family.</text>
</comment>
<dbReference type="Gene3D" id="1.20.5.190">
    <property type="match status" value="1"/>
</dbReference>
<sequence length="188" mass="20803">MSANHTKERKNNTDEDFANVIIYKTKLVAASAGGAGVAPVWFGPAIANALQPITNDIRSMKGDIQTIKADIRNMKEDIRTMKGDVEALKEDSTKTRRLATRSFNATLGTSLDAVYEIVPFQNGQDPTAPPHNLPPLTSVEAILGLSDRQLDSYLWSYHPDLNNRRVIRDRNERINFIAAAIGTDKIIL</sequence>
<dbReference type="InterPro" id="IPR013902">
    <property type="entry name" value="Mug135-like_C"/>
</dbReference>
<reference evidence="4 5" key="1">
    <citation type="submission" date="2014-04" db="EMBL/GenBank/DDBJ databases">
        <title>Evolutionary Origins and Diversification of the Mycorrhizal Mutualists.</title>
        <authorList>
            <consortium name="DOE Joint Genome Institute"/>
            <consortium name="Mycorrhizal Genomics Consortium"/>
            <person name="Kohler A."/>
            <person name="Kuo A."/>
            <person name="Nagy L.G."/>
            <person name="Floudas D."/>
            <person name="Copeland A."/>
            <person name="Barry K.W."/>
            <person name="Cichocki N."/>
            <person name="Veneault-Fourrey C."/>
            <person name="LaButti K."/>
            <person name="Lindquist E.A."/>
            <person name="Lipzen A."/>
            <person name="Lundell T."/>
            <person name="Morin E."/>
            <person name="Murat C."/>
            <person name="Riley R."/>
            <person name="Ohm R."/>
            <person name="Sun H."/>
            <person name="Tunlid A."/>
            <person name="Henrissat B."/>
            <person name="Grigoriev I.V."/>
            <person name="Hibbett D.S."/>
            <person name="Martin F."/>
        </authorList>
    </citation>
    <scope>NUCLEOTIDE SEQUENCE [LARGE SCALE GENOMIC DNA]</scope>
    <source>
        <strain evidence="4 5">Koide BX008</strain>
    </source>
</reference>
<dbReference type="STRING" id="946122.A0A0C2XJ63"/>
<evidence type="ECO:0000256" key="1">
    <source>
        <dbReference type="ARBA" id="ARBA00005788"/>
    </source>
</evidence>
<dbReference type="Pfam" id="PF08593">
    <property type="entry name" value="Mug135_C"/>
    <property type="match status" value="1"/>
</dbReference>
<keyword evidence="2" id="KW-0175">Coiled coil</keyword>
<name>A0A0C2XJ63_AMAMK</name>
<keyword evidence="5" id="KW-1185">Reference proteome</keyword>
<evidence type="ECO:0000256" key="2">
    <source>
        <dbReference type="SAM" id="Coils"/>
    </source>
</evidence>
<dbReference type="OrthoDB" id="3230244at2759"/>
<dbReference type="AlphaFoldDB" id="A0A0C2XJ63"/>
<evidence type="ECO:0000313" key="4">
    <source>
        <dbReference type="EMBL" id="KIL69053.1"/>
    </source>
</evidence>
<dbReference type="InParanoid" id="A0A0C2XJ63"/>